<keyword evidence="1" id="KW-0472">Membrane</keyword>
<comment type="caution">
    <text evidence="2">The sequence shown here is derived from an EMBL/GenBank/DDBJ whole genome shotgun (WGS) entry which is preliminary data.</text>
</comment>
<organism evidence="2 3">
    <name type="scientific">Paenibacillus solisilvae</name>
    <dbReference type="NCBI Taxonomy" id="2486751"/>
    <lineage>
        <taxon>Bacteria</taxon>
        <taxon>Bacillati</taxon>
        <taxon>Bacillota</taxon>
        <taxon>Bacilli</taxon>
        <taxon>Bacillales</taxon>
        <taxon>Paenibacillaceae</taxon>
        <taxon>Paenibacillus</taxon>
    </lineage>
</organism>
<name>A0ABW0W3A3_9BACL</name>
<protein>
    <submittedName>
        <fullName evidence="2">Uncharacterized protein</fullName>
    </submittedName>
</protein>
<dbReference type="RefSeq" id="WP_379190574.1">
    <property type="nucleotide sequence ID" value="NZ_JBHSOW010000083.1"/>
</dbReference>
<evidence type="ECO:0000313" key="2">
    <source>
        <dbReference type="EMBL" id="MFC5651933.1"/>
    </source>
</evidence>
<gene>
    <name evidence="2" type="ORF">ACFPYJ_22995</name>
</gene>
<proteinExistence type="predicted"/>
<feature type="transmembrane region" description="Helical" evidence="1">
    <location>
        <begin position="35"/>
        <end position="54"/>
    </location>
</feature>
<dbReference type="EMBL" id="JBHSOW010000083">
    <property type="protein sequence ID" value="MFC5651933.1"/>
    <property type="molecule type" value="Genomic_DNA"/>
</dbReference>
<dbReference type="Proteomes" id="UP001596047">
    <property type="component" value="Unassembled WGS sequence"/>
</dbReference>
<keyword evidence="3" id="KW-1185">Reference proteome</keyword>
<keyword evidence="1" id="KW-0812">Transmembrane</keyword>
<keyword evidence="1" id="KW-1133">Transmembrane helix</keyword>
<reference evidence="3" key="1">
    <citation type="journal article" date="2019" name="Int. J. Syst. Evol. Microbiol.">
        <title>The Global Catalogue of Microorganisms (GCM) 10K type strain sequencing project: providing services to taxonomists for standard genome sequencing and annotation.</title>
        <authorList>
            <consortium name="The Broad Institute Genomics Platform"/>
            <consortium name="The Broad Institute Genome Sequencing Center for Infectious Disease"/>
            <person name="Wu L."/>
            <person name="Ma J."/>
        </authorList>
    </citation>
    <scope>NUCLEOTIDE SEQUENCE [LARGE SCALE GENOMIC DNA]</scope>
    <source>
        <strain evidence="3">CGMCC 1.3240</strain>
    </source>
</reference>
<evidence type="ECO:0000313" key="3">
    <source>
        <dbReference type="Proteomes" id="UP001596047"/>
    </source>
</evidence>
<sequence length="73" mass="8251">MIADILNRMEKLGYKAEAVPFKHREKAISQQKRKLLISAILSFPLFWAMVSHFLSSGMQSFCVNILGITPKGL</sequence>
<evidence type="ECO:0000256" key="1">
    <source>
        <dbReference type="SAM" id="Phobius"/>
    </source>
</evidence>
<accession>A0ABW0W3A3</accession>